<dbReference type="Proteomes" id="UP000267794">
    <property type="component" value="Chromosome"/>
</dbReference>
<dbReference type="EMBL" id="CP017982">
    <property type="protein sequence ID" value="AYE61451.1"/>
    <property type="molecule type" value="Genomic_DNA"/>
</dbReference>
<name>A0A386RE98_LACHE</name>
<proteinExistence type="predicted"/>
<gene>
    <name evidence="1" type="ORF">BC335_0963</name>
</gene>
<accession>A0A386RE98</accession>
<evidence type="ECO:0000313" key="1">
    <source>
        <dbReference type="EMBL" id="AYE61451.1"/>
    </source>
</evidence>
<organism evidence="1 2">
    <name type="scientific">Lactobacillus helveticus</name>
    <name type="common">Lactobacillus suntoryeus</name>
    <dbReference type="NCBI Taxonomy" id="1587"/>
    <lineage>
        <taxon>Bacteria</taxon>
        <taxon>Bacillati</taxon>
        <taxon>Bacillota</taxon>
        <taxon>Bacilli</taxon>
        <taxon>Lactobacillales</taxon>
        <taxon>Lactobacillaceae</taxon>
        <taxon>Lactobacillus</taxon>
    </lineage>
</organism>
<evidence type="ECO:0000313" key="2">
    <source>
        <dbReference type="Proteomes" id="UP000267794"/>
    </source>
</evidence>
<protein>
    <submittedName>
        <fullName evidence="1">Uncharacterized protein</fullName>
    </submittedName>
</protein>
<reference evidence="1 2" key="1">
    <citation type="submission" date="2016-10" db="EMBL/GenBank/DDBJ databases">
        <title>Complete genomic sequencing of Lactobacillus helveticus LH99 and comparative genome analysis.</title>
        <authorList>
            <person name="Li N."/>
            <person name="You C."/>
            <person name="Liu Z."/>
        </authorList>
    </citation>
    <scope>NUCLEOTIDE SEQUENCE [LARGE SCALE GENOMIC DNA]</scope>
    <source>
        <strain evidence="1 2">LH99</strain>
    </source>
</reference>
<sequence>MAVGDGTGTLVYTRAILSSQKLTDQSGQALSDEAIRNLTSLKDDLKEGQLQITPVVDNNFAVIANFENRNQQQDINFSSIGWYARVDTTNAGKTVQGEEKLIAITPTTQDHEVLAAGSPDHQSTQVISAQLNMTISNAAHIDMTVNEIGYVTRAELNEWQSKVQGTIDTELKQGTSKLTIMLNGKDATKADSDGTFNLPTYDSATIDQMVAGAGKGAGINTVQGVAPDSTGNVNLSSVFYVKADVDRTINDLRQTITSLQSANSAKDQQFKDLNNQITGLNNQQGVSTRQYNDLLNRVIFLEQNSVIGKRFAASQEAEAEAWENQHPNYLAMIEK</sequence>
<dbReference type="AlphaFoldDB" id="A0A386RE98"/>